<evidence type="ECO:0000256" key="4">
    <source>
        <dbReference type="ARBA" id="ARBA00023136"/>
    </source>
</evidence>
<comment type="subcellular location">
    <subcellularLocation>
        <location evidence="1">Membrane</location>
        <topology evidence="1">Multi-pass membrane protein</topology>
    </subcellularLocation>
</comment>
<dbReference type="EMBL" id="WUAV01000006">
    <property type="protein sequence ID" value="KAF1745971.1"/>
    <property type="molecule type" value="Genomic_DNA"/>
</dbReference>
<keyword evidence="4 5" id="KW-0472">Membrane</keyword>
<dbReference type="GO" id="GO:0016020">
    <property type="term" value="C:membrane"/>
    <property type="evidence" value="ECO:0007669"/>
    <property type="project" value="UniProtKB-SubCell"/>
</dbReference>
<proteinExistence type="predicted"/>
<reference evidence="7" key="1">
    <citation type="submission" date="2017-08" db="EMBL/GenBank/DDBJ databases">
        <authorList>
            <person name="de Groot N.N."/>
        </authorList>
    </citation>
    <scope>NUCLEOTIDE SEQUENCE [LARGE SCALE GENOMIC DNA]</scope>
    <source>
        <strain evidence="7">PX439</strain>
    </source>
</reference>
<evidence type="ECO:0000313" key="6">
    <source>
        <dbReference type="EMBL" id="KAF1745971.1"/>
    </source>
</evidence>
<dbReference type="EMBL" id="NMWX01000106">
    <property type="protein sequence ID" value="OZF85938.1"/>
    <property type="molecule type" value="Genomic_DNA"/>
</dbReference>
<dbReference type="InterPro" id="IPR000344">
    <property type="entry name" value="7TM_GPCR_serpentine_rcpt_Sra"/>
</dbReference>
<dbReference type="GO" id="GO:0004930">
    <property type="term" value="F:G protein-coupled receptor activity"/>
    <property type="evidence" value="ECO:0007669"/>
    <property type="project" value="InterPro"/>
</dbReference>
<evidence type="ECO:0000256" key="1">
    <source>
        <dbReference type="ARBA" id="ARBA00004141"/>
    </source>
</evidence>
<feature type="transmembrane region" description="Helical" evidence="5">
    <location>
        <begin position="21"/>
        <end position="43"/>
    </location>
</feature>
<gene>
    <name evidence="7" type="ORF">FL82_24071</name>
    <name evidence="6" type="ORF">GCK72_022420</name>
</gene>
<evidence type="ECO:0000256" key="2">
    <source>
        <dbReference type="ARBA" id="ARBA00022692"/>
    </source>
</evidence>
<organism evidence="7 8">
    <name type="scientific">Caenorhabditis remanei</name>
    <name type="common">Caenorhabditis vulgaris</name>
    <dbReference type="NCBI Taxonomy" id="31234"/>
    <lineage>
        <taxon>Eukaryota</taxon>
        <taxon>Metazoa</taxon>
        <taxon>Ecdysozoa</taxon>
        <taxon>Nematoda</taxon>
        <taxon>Chromadorea</taxon>
        <taxon>Rhabditida</taxon>
        <taxon>Rhabditina</taxon>
        <taxon>Rhabditomorpha</taxon>
        <taxon>Rhabditoidea</taxon>
        <taxon>Rhabditidae</taxon>
        <taxon>Peloderinae</taxon>
        <taxon>Caenorhabditis</taxon>
    </lineage>
</organism>
<dbReference type="AlphaFoldDB" id="A0A260ZJS7"/>
<accession>A0A260ZJS7</accession>
<protein>
    <submittedName>
        <fullName evidence="7">Uncharacterized protein</fullName>
    </submittedName>
</protein>
<feature type="non-terminal residue" evidence="7">
    <location>
        <position position="1"/>
    </location>
</feature>
<name>A0A260ZJS7_CAERE</name>
<reference evidence="6 9" key="3">
    <citation type="submission" date="2019-12" db="EMBL/GenBank/DDBJ databases">
        <title>Chromosome-level assembly of the Caenorhabditis remanei genome.</title>
        <authorList>
            <person name="Teterina A.A."/>
            <person name="Willis J.H."/>
            <person name="Phillips P.C."/>
        </authorList>
    </citation>
    <scope>NUCLEOTIDE SEQUENCE [LARGE SCALE GENOMIC DNA]</scope>
    <source>
        <strain evidence="6 9">PX506</strain>
        <tissue evidence="6">Whole organism</tissue>
    </source>
</reference>
<keyword evidence="8" id="KW-1185">Reference proteome</keyword>
<evidence type="ECO:0000313" key="7">
    <source>
        <dbReference type="EMBL" id="OZF85938.1"/>
    </source>
</evidence>
<reference evidence="8" key="2">
    <citation type="submission" date="2017-08" db="EMBL/GenBank/DDBJ databases">
        <authorList>
            <person name="Fierst J.L."/>
        </authorList>
    </citation>
    <scope>NUCLEOTIDE SEQUENCE [LARGE SCALE GENOMIC DNA]</scope>
    <source>
        <strain evidence="8">PX439</strain>
    </source>
</reference>
<evidence type="ECO:0000256" key="3">
    <source>
        <dbReference type="ARBA" id="ARBA00022989"/>
    </source>
</evidence>
<keyword evidence="3 5" id="KW-1133">Transmembrane helix</keyword>
<evidence type="ECO:0000313" key="9">
    <source>
        <dbReference type="Proteomes" id="UP000483820"/>
    </source>
</evidence>
<dbReference type="GO" id="GO:0007606">
    <property type="term" value="P:sensory perception of chemical stimulus"/>
    <property type="evidence" value="ECO:0007669"/>
    <property type="project" value="InterPro"/>
</dbReference>
<evidence type="ECO:0000256" key="5">
    <source>
        <dbReference type="SAM" id="Phobius"/>
    </source>
</evidence>
<dbReference type="Proteomes" id="UP000216624">
    <property type="component" value="Unassembled WGS sequence"/>
</dbReference>
<dbReference type="Pfam" id="PF02117">
    <property type="entry name" value="7TM_GPCR_Sra"/>
    <property type="match status" value="1"/>
</dbReference>
<feature type="transmembrane region" description="Helical" evidence="5">
    <location>
        <begin position="55"/>
        <end position="74"/>
    </location>
</feature>
<dbReference type="Proteomes" id="UP000483820">
    <property type="component" value="Chromosome X"/>
</dbReference>
<keyword evidence="2 5" id="KW-0812">Transmembrane</keyword>
<comment type="caution">
    <text evidence="7">The sequence shown here is derived from an EMBL/GenBank/DDBJ whole genome shotgun (WGS) entry which is preliminary data.</text>
</comment>
<evidence type="ECO:0000313" key="8">
    <source>
        <dbReference type="Proteomes" id="UP000216624"/>
    </source>
</evidence>
<sequence length="115" mass="13239">MVCANDIQLAQRNSIWFQFNVAAKTGFAIGIFLNTAIFFYRLFKKNSHFSTSMNALLVCNVLSSNFHSIIYGYIQNCLKKYPTFDWLKNETQNKFYIKFLRSASNSTSSPIVTPQ</sequence>